<name>A0A6P0UHG0_9FLAO</name>
<protein>
    <submittedName>
        <fullName evidence="3">Alpha/beta fold hydrolase</fullName>
    </submittedName>
</protein>
<organism evidence="3 4">
    <name type="scientific">Muriicola jejuensis</name>
    <dbReference type="NCBI Taxonomy" id="504488"/>
    <lineage>
        <taxon>Bacteria</taxon>
        <taxon>Pseudomonadati</taxon>
        <taxon>Bacteroidota</taxon>
        <taxon>Flavobacteriia</taxon>
        <taxon>Flavobacteriales</taxon>
        <taxon>Flavobacteriaceae</taxon>
        <taxon>Muriicola</taxon>
    </lineage>
</organism>
<comment type="caution">
    <text evidence="3">The sequence shown here is derived from an EMBL/GenBank/DDBJ whole genome shotgun (WGS) entry which is preliminary data.</text>
</comment>
<keyword evidence="1" id="KW-0472">Membrane</keyword>
<dbReference type="SUPFAM" id="SSF53474">
    <property type="entry name" value="alpha/beta-Hydrolases"/>
    <property type="match status" value="1"/>
</dbReference>
<dbReference type="GO" id="GO:0016787">
    <property type="term" value="F:hydrolase activity"/>
    <property type="evidence" value="ECO:0007669"/>
    <property type="project" value="UniProtKB-KW"/>
</dbReference>
<proteinExistence type="predicted"/>
<dbReference type="Gene3D" id="3.40.50.1820">
    <property type="entry name" value="alpha/beta hydrolase"/>
    <property type="match status" value="1"/>
</dbReference>
<reference evidence="3 4" key="1">
    <citation type="submission" date="2020-01" db="EMBL/GenBank/DDBJ databases">
        <title>Muriicola jejuensis KCTC 22299.</title>
        <authorList>
            <person name="Wang G."/>
        </authorList>
    </citation>
    <scope>NUCLEOTIDE SEQUENCE [LARGE SCALE GENOMIC DNA]</scope>
    <source>
        <strain evidence="3 4">KCTC 22299</strain>
    </source>
</reference>
<evidence type="ECO:0000256" key="1">
    <source>
        <dbReference type="SAM" id="Phobius"/>
    </source>
</evidence>
<keyword evidence="1" id="KW-1133">Transmembrane helix</keyword>
<dbReference type="InterPro" id="IPR022742">
    <property type="entry name" value="Hydrolase_4"/>
</dbReference>
<keyword evidence="1" id="KW-0812">Transmembrane</keyword>
<dbReference type="PANTHER" id="PTHR12277">
    <property type="entry name" value="ALPHA/BETA HYDROLASE DOMAIN-CONTAINING PROTEIN"/>
    <property type="match status" value="1"/>
</dbReference>
<feature type="domain" description="Serine aminopeptidase S33" evidence="2">
    <location>
        <begin position="70"/>
        <end position="173"/>
    </location>
</feature>
<dbReference type="PANTHER" id="PTHR12277:SF81">
    <property type="entry name" value="PROTEIN ABHD13"/>
    <property type="match status" value="1"/>
</dbReference>
<feature type="transmembrane region" description="Helical" evidence="1">
    <location>
        <begin position="7"/>
        <end position="25"/>
    </location>
</feature>
<keyword evidence="4" id="KW-1185">Reference proteome</keyword>
<dbReference type="AlphaFoldDB" id="A0A6P0UHG0"/>
<dbReference type="InterPro" id="IPR029058">
    <property type="entry name" value="AB_hydrolase_fold"/>
</dbReference>
<sequence>MRSLKKVSLGLIILLLISVTMLYFLQENLIFLPERLPEDYRYTFEVPFEEFYLDRPDGATLNALHFKKEDPTGVILYFHGNAGNLARWGEVVQELVNLNYDVLVMDYRTYGKSRGKLSEQALLEDAQAFYEHLVRSYQAENIVVYGRSLGTAMASYVASHNQVPLLILETPFYSLLDVAKGRFPILPVENFIKYPFRNHEFLRHTHAQIVIFHGDQDEVVPISSSLKLLRSLEGKPVEFIEIEGGEHNNLNTFETYRRALRLILQPSS</sequence>
<gene>
    <name evidence="3" type="ORF">GWK09_12010</name>
</gene>
<accession>A0A6P0UHG0</accession>
<dbReference type="RefSeq" id="WP_163693704.1">
    <property type="nucleotide sequence ID" value="NZ_JAABOP010000004.1"/>
</dbReference>
<dbReference type="EMBL" id="JAABOP010000004">
    <property type="protein sequence ID" value="NER11248.1"/>
    <property type="molecule type" value="Genomic_DNA"/>
</dbReference>
<evidence type="ECO:0000313" key="4">
    <source>
        <dbReference type="Proteomes" id="UP000468443"/>
    </source>
</evidence>
<keyword evidence="3" id="KW-0378">Hydrolase</keyword>
<dbReference type="Pfam" id="PF12146">
    <property type="entry name" value="Hydrolase_4"/>
    <property type="match status" value="1"/>
</dbReference>
<dbReference type="Proteomes" id="UP000468443">
    <property type="component" value="Unassembled WGS sequence"/>
</dbReference>
<evidence type="ECO:0000313" key="3">
    <source>
        <dbReference type="EMBL" id="NER11248.1"/>
    </source>
</evidence>
<evidence type="ECO:0000259" key="2">
    <source>
        <dbReference type="Pfam" id="PF12146"/>
    </source>
</evidence>